<dbReference type="STRING" id="1522189.A0A316W8K1"/>
<dbReference type="InParanoid" id="A0A316W8K1"/>
<evidence type="ECO:0000259" key="3">
    <source>
        <dbReference type="PROSITE" id="PS50192"/>
    </source>
</evidence>
<dbReference type="PANTHER" id="PTHR19305">
    <property type="entry name" value="SYNAPTOSOMAL ASSOCIATED PROTEIN"/>
    <property type="match status" value="1"/>
</dbReference>
<comment type="similarity">
    <text evidence="1">Belongs to the SNAP-25 family.</text>
</comment>
<organism evidence="4 5">
    <name type="scientific">Ceraceosorus guamensis</name>
    <dbReference type="NCBI Taxonomy" id="1522189"/>
    <lineage>
        <taxon>Eukaryota</taxon>
        <taxon>Fungi</taxon>
        <taxon>Dikarya</taxon>
        <taxon>Basidiomycota</taxon>
        <taxon>Ustilaginomycotina</taxon>
        <taxon>Exobasidiomycetes</taxon>
        <taxon>Ceraceosorales</taxon>
        <taxon>Ceraceosoraceae</taxon>
        <taxon>Ceraceosorus</taxon>
    </lineage>
</organism>
<dbReference type="InterPro" id="IPR000727">
    <property type="entry name" value="T_SNARE_dom"/>
</dbReference>
<dbReference type="GO" id="GO:0006906">
    <property type="term" value="P:vesicle fusion"/>
    <property type="evidence" value="ECO:0007669"/>
    <property type="project" value="TreeGrafter"/>
</dbReference>
<feature type="compositionally biased region" description="Polar residues" evidence="2">
    <location>
        <begin position="276"/>
        <end position="287"/>
    </location>
</feature>
<accession>A0A316W8K1</accession>
<dbReference type="RefSeq" id="XP_025371523.1">
    <property type="nucleotide sequence ID" value="XM_025513369.1"/>
</dbReference>
<dbReference type="GeneID" id="37035239"/>
<feature type="compositionally biased region" description="Gly residues" evidence="2">
    <location>
        <begin position="153"/>
        <end position="171"/>
    </location>
</feature>
<dbReference type="SMART" id="SM00397">
    <property type="entry name" value="t_SNARE"/>
    <property type="match status" value="2"/>
</dbReference>
<proteinExistence type="inferred from homology"/>
<dbReference type="OrthoDB" id="18679at2759"/>
<evidence type="ECO:0000256" key="1">
    <source>
        <dbReference type="ARBA" id="ARBA00009480"/>
    </source>
</evidence>
<dbReference type="GO" id="GO:0006887">
    <property type="term" value="P:exocytosis"/>
    <property type="evidence" value="ECO:0007669"/>
    <property type="project" value="TreeGrafter"/>
</dbReference>
<dbReference type="AlphaFoldDB" id="A0A316W8K1"/>
<protein>
    <recommendedName>
        <fullName evidence="3">t-SNARE coiled-coil homology domain-containing protein</fullName>
    </recommendedName>
</protein>
<dbReference type="CDD" id="cd15886">
    <property type="entry name" value="SNARE_SEC9N"/>
    <property type="match status" value="1"/>
</dbReference>
<dbReference type="GO" id="GO:0019905">
    <property type="term" value="F:syntaxin binding"/>
    <property type="evidence" value="ECO:0007669"/>
    <property type="project" value="TreeGrafter"/>
</dbReference>
<keyword evidence="5" id="KW-1185">Reference proteome</keyword>
<dbReference type="Proteomes" id="UP000245783">
    <property type="component" value="Unassembled WGS sequence"/>
</dbReference>
<dbReference type="SUPFAM" id="SSF58038">
    <property type="entry name" value="SNARE fusion complex"/>
    <property type="match status" value="2"/>
</dbReference>
<feature type="region of interest" description="Disordered" evidence="2">
    <location>
        <begin position="391"/>
        <end position="448"/>
    </location>
</feature>
<dbReference type="Gene3D" id="1.20.5.110">
    <property type="match status" value="2"/>
</dbReference>
<evidence type="ECO:0000313" key="4">
    <source>
        <dbReference type="EMBL" id="PWN44363.1"/>
    </source>
</evidence>
<dbReference type="CDD" id="cd15857">
    <property type="entry name" value="SNARE_SEC9C"/>
    <property type="match status" value="1"/>
</dbReference>
<feature type="region of interest" description="Disordered" evidence="2">
    <location>
        <begin position="135"/>
        <end position="171"/>
    </location>
</feature>
<sequence length="507" mass="54638">MPAMPAMAGQELRKSQVRRSSRQRPEKSAVTGDSWLALSSQPIFSPQPSSSSSPSKSGHNLGLLVPNLVPHTTALSILTSAHLNRFLPQHCFTSVKMPLFKKSSSNKIPPPPEVDPVNGPFKGGYYGAPPGSAGGAAGGAGYPGGPPQPGGPGAPAGRYGGPQPGGYGGAAGYNQGGAGVAGYGRDAYAPPQDRFAGARAPSSNLGSDFDRMYGSNRNQAHSGARSGAGRDDASELEAEYGAGSGGYQQQEYQEEARQRTAEEEEEEEVEAVKQQMRFTKQESLSSTRNALRIAREAEETASGTILRLGQQSDQIANTERHLDMAKAHSSRADDNAKEMMRLNRSIFRPNVGFNKEAKRNAEEARILNRHIEEREEREATRAEALRAQNRMDQSLGGPGSGRFGKFAADRFGGGKSAASREEEAKKNKLAQRSRYQFEATGSDDELEDELDNNLDEIGQLSGRLNQLGRAMGTEIDDQNSRIRRLGDKTSALDTKVFNSTQRLDRIK</sequence>
<evidence type="ECO:0000256" key="2">
    <source>
        <dbReference type="SAM" id="MobiDB-lite"/>
    </source>
</evidence>
<feature type="domain" description="T-SNARE coiled-coil homology" evidence="3">
    <location>
        <begin position="444"/>
        <end position="506"/>
    </location>
</feature>
<dbReference type="PANTHER" id="PTHR19305:SF9">
    <property type="entry name" value="SYNAPTOSOMAL-ASSOCIATED PROTEIN 29"/>
    <property type="match status" value="1"/>
</dbReference>
<reference evidence="4 5" key="1">
    <citation type="journal article" date="2018" name="Mol. Biol. Evol.">
        <title>Broad Genomic Sampling Reveals a Smut Pathogenic Ancestry of the Fungal Clade Ustilaginomycotina.</title>
        <authorList>
            <person name="Kijpornyongpan T."/>
            <person name="Mondo S.J."/>
            <person name="Barry K."/>
            <person name="Sandor L."/>
            <person name="Lee J."/>
            <person name="Lipzen A."/>
            <person name="Pangilinan J."/>
            <person name="LaButti K."/>
            <person name="Hainaut M."/>
            <person name="Henrissat B."/>
            <person name="Grigoriev I.V."/>
            <person name="Spatafora J.W."/>
            <person name="Aime M.C."/>
        </authorList>
    </citation>
    <scope>NUCLEOTIDE SEQUENCE [LARGE SCALE GENOMIC DNA]</scope>
    <source>
        <strain evidence="4 5">MCA 4658</strain>
    </source>
</reference>
<evidence type="ECO:0000313" key="5">
    <source>
        <dbReference type="Proteomes" id="UP000245783"/>
    </source>
</evidence>
<dbReference type="GO" id="GO:0005886">
    <property type="term" value="C:plasma membrane"/>
    <property type="evidence" value="ECO:0007669"/>
    <property type="project" value="TreeGrafter"/>
</dbReference>
<dbReference type="PROSITE" id="PS50192">
    <property type="entry name" value="T_SNARE"/>
    <property type="match status" value="1"/>
</dbReference>
<feature type="region of interest" description="Disordered" evidence="2">
    <location>
        <begin position="183"/>
        <end position="287"/>
    </location>
</feature>
<dbReference type="GO" id="GO:0005484">
    <property type="term" value="F:SNAP receptor activity"/>
    <property type="evidence" value="ECO:0007669"/>
    <property type="project" value="TreeGrafter"/>
</dbReference>
<dbReference type="GO" id="GO:0031201">
    <property type="term" value="C:SNARE complex"/>
    <property type="evidence" value="ECO:0007669"/>
    <property type="project" value="TreeGrafter"/>
</dbReference>
<gene>
    <name evidence="4" type="ORF">IE81DRAFT_321520</name>
</gene>
<dbReference type="EMBL" id="KZ819362">
    <property type="protein sequence ID" value="PWN44363.1"/>
    <property type="molecule type" value="Genomic_DNA"/>
</dbReference>
<name>A0A316W8K1_9BASI</name>
<feature type="region of interest" description="Disordered" evidence="2">
    <location>
        <begin position="1"/>
        <end position="34"/>
    </location>
</feature>